<comment type="caution">
    <text evidence="2">The sequence shown here is derived from an EMBL/GenBank/DDBJ whole genome shotgun (WGS) entry which is preliminary data.</text>
</comment>
<gene>
    <name evidence="2" type="ORF">VSS37_03780</name>
</gene>
<feature type="coiled-coil region" evidence="1">
    <location>
        <begin position="25"/>
        <end position="52"/>
    </location>
</feature>
<dbReference type="RefSeq" id="WP_324693325.1">
    <property type="nucleotide sequence ID" value="NZ_JAYMYJ010000030.1"/>
</dbReference>
<reference evidence="3" key="1">
    <citation type="submission" date="2023-07" db="EMBL/GenBank/DDBJ databases">
        <title>The carbon used by Thiothrix.</title>
        <authorList>
            <person name="Chen L."/>
        </authorList>
    </citation>
    <scope>NUCLEOTIDE SEQUENCE [LARGE SCALE GENOMIC DNA]</scope>
</reference>
<proteinExistence type="predicted"/>
<keyword evidence="3" id="KW-1185">Reference proteome</keyword>
<sequence>MSQTELEYQRVRRDEEIARIQQVYADNMAIAAEQFEEQKEQYEKLMAHFAAIRDRETMAVTERYGLPG</sequence>
<accession>A0ABU6CU13</accession>
<evidence type="ECO:0000256" key="1">
    <source>
        <dbReference type="SAM" id="Coils"/>
    </source>
</evidence>
<dbReference type="Proteomes" id="UP001308005">
    <property type="component" value="Unassembled WGS sequence"/>
</dbReference>
<reference evidence="2 3" key="2">
    <citation type="submission" date="2024-01" db="EMBL/GenBank/DDBJ databases">
        <authorList>
            <person name="Xie X."/>
        </authorList>
    </citation>
    <scope>NUCLEOTIDE SEQUENCE [LARGE SCALE GENOMIC DNA]</scope>
    <source>
        <strain evidence="2">SCUT-1</strain>
    </source>
</reference>
<name>A0ABU6CU13_9GAMM</name>
<evidence type="ECO:0000313" key="3">
    <source>
        <dbReference type="Proteomes" id="UP001308005"/>
    </source>
</evidence>
<keyword evidence="1" id="KW-0175">Coiled coil</keyword>
<dbReference type="EMBL" id="JAYMYJ010000030">
    <property type="protein sequence ID" value="MEB4590091.1"/>
    <property type="molecule type" value="Genomic_DNA"/>
</dbReference>
<organism evidence="2 3">
    <name type="scientific">Candidatus Thiothrix phosphatis</name>
    <dbReference type="NCBI Taxonomy" id="3112415"/>
    <lineage>
        <taxon>Bacteria</taxon>
        <taxon>Pseudomonadati</taxon>
        <taxon>Pseudomonadota</taxon>
        <taxon>Gammaproteobacteria</taxon>
        <taxon>Thiotrichales</taxon>
        <taxon>Thiotrichaceae</taxon>
        <taxon>Thiothrix</taxon>
    </lineage>
</organism>
<evidence type="ECO:0000313" key="2">
    <source>
        <dbReference type="EMBL" id="MEB4590091.1"/>
    </source>
</evidence>
<protein>
    <submittedName>
        <fullName evidence="2">Uncharacterized protein</fullName>
    </submittedName>
</protein>